<proteinExistence type="predicted"/>
<comment type="caution">
    <text evidence="2">The sequence shown here is derived from an EMBL/GenBank/DDBJ whole genome shotgun (WGS) entry which is preliminary data.</text>
</comment>
<dbReference type="InterPro" id="IPR053140">
    <property type="entry name" value="GDSL_Rv0518-like"/>
</dbReference>
<reference evidence="2 3" key="1">
    <citation type="journal article" date="2019" name="Sci. Rep.">
        <title>Extended insight into the Mycobacterium chelonae-abscessus complex through whole genome sequencing of Mycobacterium salmoniphilum outbreak and Mycobacterium salmoniphilum-like strains.</title>
        <authorList>
            <person name="Behra P.R.K."/>
            <person name="Das S."/>
            <person name="Pettersson B.M.F."/>
            <person name="Shirreff L."/>
            <person name="DuCote T."/>
            <person name="Jacobsson K.G."/>
            <person name="Ennis D.G."/>
            <person name="Kirsebom L.A."/>
        </authorList>
    </citation>
    <scope>NUCLEOTIDE SEQUENCE [LARGE SCALE GENOMIC DNA]</scope>
    <source>
        <strain evidence="2 3">DE 4585</strain>
    </source>
</reference>
<evidence type="ECO:0000259" key="1">
    <source>
        <dbReference type="Pfam" id="PF13472"/>
    </source>
</evidence>
<name>A0A4R8S7S5_9MYCO</name>
<protein>
    <submittedName>
        <fullName evidence="2">GDSL-like Lipase/Acylhydrolase</fullName>
    </submittedName>
</protein>
<evidence type="ECO:0000313" key="3">
    <source>
        <dbReference type="Proteomes" id="UP000295117"/>
    </source>
</evidence>
<dbReference type="PANTHER" id="PTHR43784">
    <property type="entry name" value="GDSL-LIKE LIPASE/ACYLHYDROLASE, PUTATIVE (AFU_ORTHOLOGUE AFUA_2G00820)-RELATED"/>
    <property type="match status" value="1"/>
</dbReference>
<sequence>MTYRYVALGDSLSEGIGDTPWPDGRARGWADRLAQKMANHHGEILYANLAVRGKRAEEVLTEQLESALAFLPNLVSVTAGVNDVLRPGANPEAVVATLGRIVRPLRARQIEVLLISAPDLAALSIPGRLLARRVSALNTGIAAIARRYGAQAPTLPAGSVFEDLRAWSPDRLHLNALGHERLACCVASNLAVPGYEDWAQRPPGLPPRRGIATETRWAIGYLAPWIGRRIRGVSSGDGRLAKMPTLNCLKAG</sequence>
<dbReference type="InterPro" id="IPR036514">
    <property type="entry name" value="SGNH_hydro_sf"/>
</dbReference>
<dbReference type="CDD" id="cd01832">
    <property type="entry name" value="SGNH_hydrolase_like_1"/>
    <property type="match status" value="1"/>
</dbReference>
<gene>
    <name evidence="2" type="ORF">DE4585_01527</name>
</gene>
<dbReference type="EMBL" id="PECH01000006">
    <property type="protein sequence ID" value="TDZ82737.1"/>
    <property type="molecule type" value="Genomic_DNA"/>
</dbReference>
<feature type="domain" description="SGNH hydrolase-type esterase" evidence="1">
    <location>
        <begin position="7"/>
        <end position="181"/>
    </location>
</feature>
<dbReference type="Pfam" id="PF13472">
    <property type="entry name" value="Lipase_GDSL_2"/>
    <property type="match status" value="1"/>
</dbReference>
<organism evidence="2 3">
    <name type="scientific">Mycobacteroides salmoniphilum</name>
    <dbReference type="NCBI Taxonomy" id="404941"/>
    <lineage>
        <taxon>Bacteria</taxon>
        <taxon>Bacillati</taxon>
        <taxon>Actinomycetota</taxon>
        <taxon>Actinomycetes</taxon>
        <taxon>Mycobacteriales</taxon>
        <taxon>Mycobacteriaceae</taxon>
        <taxon>Mycobacteroides</taxon>
    </lineage>
</organism>
<evidence type="ECO:0000313" key="2">
    <source>
        <dbReference type="EMBL" id="TDZ82737.1"/>
    </source>
</evidence>
<dbReference type="RefSeq" id="WP_134071221.1">
    <property type="nucleotide sequence ID" value="NZ_PECH01000006.1"/>
</dbReference>
<dbReference type="Gene3D" id="3.40.50.1110">
    <property type="entry name" value="SGNH hydrolase"/>
    <property type="match status" value="1"/>
</dbReference>
<dbReference type="InterPro" id="IPR013830">
    <property type="entry name" value="SGNH_hydro"/>
</dbReference>
<accession>A0A4R8S7S5</accession>
<dbReference type="Proteomes" id="UP000295117">
    <property type="component" value="Unassembled WGS sequence"/>
</dbReference>
<dbReference type="GO" id="GO:0016787">
    <property type="term" value="F:hydrolase activity"/>
    <property type="evidence" value="ECO:0007669"/>
    <property type="project" value="UniProtKB-KW"/>
</dbReference>
<keyword evidence="2" id="KW-0378">Hydrolase</keyword>
<dbReference type="AlphaFoldDB" id="A0A4R8S7S5"/>
<dbReference type="PANTHER" id="PTHR43784:SF2">
    <property type="entry name" value="GDSL-LIKE LIPASE_ACYLHYDROLASE, PUTATIVE (AFU_ORTHOLOGUE AFUA_2G00820)-RELATED"/>
    <property type="match status" value="1"/>
</dbReference>
<dbReference type="SUPFAM" id="SSF52266">
    <property type="entry name" value="SGNH hydrolase"/>
    <property type="match status" value="1"/>
</dbReference>